<accession>A0A3B0VHN8</accession>
<protein>
    <submittedName>
        <fullName evidence="1">Uncharacterized protein</fullName>
    </submittedName>
</protein>
<evidence type="ECO:0000313" key="1">
    <source>
        <dbReference type="EMBL" id="VAW39803.1"/>
    </source>
</evidence>
<proteinExistence type="predicted"/>
<name>A0A3B0VHN8_9ZZZZ</name>
<dbReference type="EMBL" id="UOEY01000087">
    <property type="protein sequence ID" value="VAW39803.1"/>
    <property type="molecule type" value="Genomic_DNA"/>
</dbReference>
<gene>
    <name evidence="1" type="ORF">MNBD_DELTA04-1482</name>
</gene>
<organism evidence="1">
    <name type="scientific">hydrothermal vent metagenome</name>
    <dbReference type="NCBI Taxonomy" id="652676"/>
    <lineage>
        <taxon>unclassified sequences</taxon>
        <taxon>metagenomes</taxon>
        <taxon>ecological metagenomes</taxon>
    </lineage>
</organism>
<dbReference type="AlphaFoldDB" id="A0A3B0VHN8"/>
<reference evidence="1" key="1">
    <citation type="submission" date="2018-06" db="EMBL/GenBank/DDBJ databases">
        <authorList>
            <person name="Zhirakovskaya E."/>
        </authorList>
    </citation>
    <scope>NUCLEOTIDE SEQUENCE</scope>
</reference>
<sequence length="29" mass="3352">MRYTKVVQTFIRKVDAAHKKAAESKLKFG</sequence>